<keyword evidence="10" id="KW-1185">Reference proteome</keyword>
<evidence type="ECO:0000256" key="1">
    <source>
        <dbReference type="ARBA" id="ARBA00004477"/>
    </source>
</evidence>
<sequence>MSVVDAASYLKDATIGAGNVFRDTVVRFCLSFCTVVALVWVAVLMYISFYYAYMPTVHYTQPVYLQFSTDCNSRPREGLCSFPEANVSLSKGERILMRGQKYQVFLDLDMPYSPVNERLGMFMVNVNFLSNSGKVVATSSKSCMLHFRSAHLKVMYSVFMALPLIFGFTEEKQSVPVKLFENYVDDSYHPVTSVKIIIMAKHVEIYGALLRIEAQFSGLRFILFNWPITSALVCISANFIVICIIFFFAYNAFTPEPVEQSVIEAETEEDGQERLYSEARRRDLGSSVRRRPRSPVRITSASSAQENGRSSIPAIYTRNKVPYLHYSASSLHISTPRKNIPPQRRLRSASFPSFRWETNDFQAASGWHVGEIIRSSPCTPCGDRTPVHFGFQVGNTQNCSIPGYVTAKDSRVNESKSGMDHEPSTTSFTVIKKSDSEEKISLLNKNDNIGHNSEAKVGNSAIEGKPHPKLSSYTIIEPKSGKQFYSYSDFEVKKAIAIKEKENDPITDKQLNGNEHLKMVEEEKKSILRRRSTNKTRSKFGLTFKRMLPKR</sequence>
<comment type="subcellular location">
    <subcellularLocation>
        <location evidence="1">Endoplasmic reticulum membrane</location>
        <topology evidence="1">Multi-pass membrane protein</topology>
    </subcellularLocation>
</comment>
<name>A0A6P8IK76_ACTTE</name>
<gene>
    <name evidence="11" type="primary">LOC116302098</name>
</gene>
<dbReference type="GeneID" id="116302098"/>
<reference evidence="11" key="1">
    <citation type="submission" date="2025-08" db="UniProtKB">
        <authorList>
            <consortium name="RefSeq"/>
        </authorList>
    </citation>
    <scope>IDENTIFICATION</scope>
    <source>
        <tissue evidence="11">Tentacle</tissue>
    </source>
</reference>
<dbReference type="KEGG" id="aten:116302098"/>
<dbReference type="GO" id="GO:0140042">
    <property type="term" value="P:lipid droplet formation"/>
    <property type="evidence" value="ECO:0007669"/>
    <property type="project" value="UniProtKB-ARBA"/>
</dbReference>
<dbReference type="PANTHER" id="PTHR21212">
    <property type="entry name" value="BERNARDINELLI-SEIP CONGENITAL LIPODYSTROPHY 2 HOMOLOG BSCL2 PROTEIN"/>
    <property type="match status" value="1"/>
</dbReference>
<dbReference type="Pfam" id="PF06775">
    <property type="entry name" value="Seipin"/>
    <property type="match status" value="1"/>
</dbReference>
<keyword evidence="7 9" id="KW-0472">Membrane</keyword>
<proteinExistence type="predicted"/>
<evidence type="ECO:0000256" key="9">
    <source>
        <dbReference type="SAM" id="Phobius"/>
    </source>
</evidence>
<evidence type="ECO:0000256" key="6">
    <source>
        <dbReference type="ARBA" id="ARBA00023098"/>
    </source>
</evidence>
<accession>A0A6P8IK76</accession>
<dbReference type="OrthoDB" id="3990054at2759"/>
<dbReference type="AlphaFoldDB" id="A0A6P8IK76"/>
<evidence type="ECO:0000256" key="8">
    <source>
        <dbReference type="SAM" id="MobiDB-lite"/>
    </source>
</evidence>
<evidence type="ECO:0000256" key="7">
    <source>
        <dbReference type="ARBA" id="ARBA00023136"/>
    </source>
</evidence>
<feature type="transmembrane region" description="Helical" evidence="9">
    <location>
        <begin position="25"/>
        <end position="53"/>
    </location>
</feature>
<keyword evidence="6" id="KW-0443">Lipid metabolism</keyword>
<evidence type="ECO:0000313" key="10">
    <source>
        <dbReference type="Proteomes" id="UP000515163"/>
    </source>
</evidence>
<organism evidence="10 11">
    <name type="scientific">Actinia tenebrosa</name>
    <name type="common">Australian red waratah sea anemone</name>
    <dbReference type="NCBI Taxonomy" id="6105"/>
    <lineage>
        <taxon>Eukaryota</taxon>
        <taxon>Metazoa</taxon>
        <taxon>Cnidaria</taxon>
        <taxon>Anthozoa</taxon>
        <taxon>Hexacorallia</taxon>
        <taxon>Actiniaria</taxon>
        <taxon>Actiniidae</taxon>
        <taxon>Actinia</taxon>
    </lineage>
</organism>
<feature type="transmembrane region" description="Helical" evidence="9">
    <location>
        <begin position="221"/>
        <end position="250"/>
    </location>
</feature>
<dbReference type="GO" id="GO:0006629">
    <property type="term" value="P:lipid metabolic process"/>
    <property type="evidence" value="ECO:0007669"/>
    <property type="project" value="UniProtKB-KW"/>
</dbReference>
<evidence type="ECO:0000256" key="3">
    <source>
        <dbReference type="ARBA" id="ARBA00022692"/>
    </source>
</evidence>
<dbReference type="InParanoid" id="A0A6P8IK76"/>
<dbReference type="GO" id="GO:0005789">
    <property type="term" value="C:endoplasmic reticulum membrane"/>
    <property type="evidence" value="ECO:0007669"/>
    <property type="project" value="UniProtKB-SubCell"/>
</dbReference>
<keyword evidence="5 9" id="KW-1133">Transmembrane helix</keyword>
<dbReference type="CDD" id="cd23995">
    <property type="entry name" value="Seipin_BSCL2_like"/>
    <property type="match status" value="1"/>
</dbReference>
<feature type="region of interest" description="Disordered" evidence="8">
    <location>
        <begin position="281"/>
        <end position="305"/>
    </location>
</feature>
<protein>
    <recommendedName>
        <fullName evidence="2">Seipin</fullName>
    </recommendedName>
</protein>
<dbReference type="PANTHER" id="PTHR21212:SF0">
    <property type="entry name" value="SEIPIN"/>
    <property type="match status" value="1"/>
</dbReference>
<dbReference type="InterPro" id="IPR009617">
    <property type="entry name" value="Seipin"/>
</dbReference>
<keyword evidence="4" id="KW-0256">Endoplasmic reticulum</keyword>
<dbReference type="Proteomes" id="UP000515163">
    <property type="component" value="Unplaced"/>
</dbReference>
<evidence type="ECO:0000256" key="2">
    <source>
        <dbReference type="ARBA" id="ARBA00022064"/>
    </source>
</evidence>
<dbReference type="RefSeq" id="XP_031567157.1">
    <property type="nucleotide sequence ID" value="XM_031711297.1"/>
</dbReference>
<keyword evidence="3 9" id="KW-0812">Transmembrane</keyword>
<evidence type="ECO:0000256" key="5">
    <source>
        <dbReference type="ARBA" id="ARBA00022989"/>
    </source>
</evidence>
<evidence type="ECO:0000313" key="11">
    <source>
        <dbReference type="RefSeq" id="XP_031567157.1"/>
    </source>
</evidence>
<evidence type="ECO:0000256" key="4">
    <source>
        <dbReference type="ARBA" id="ARBA00022824"/>
    </source>
</evidence>